<proteinExistence type="predicted"/>
<name>A0A0G2FTW6_9PEZI</name>
<sequence>MAVCALLTNKTITDGIPTVVYLAVQFDLPRVDSNIDAVDWVWDLTTWSNWSENGRVTGVIPVNDTFTISVQLYWDIEIDPEDYSYVGSALRHGYSILTYDRLEVAGALCDDTSALESYTPRKIIHVGHSYGSFMTSGLLSRHGNLSDGAILTALLTNERLLHEVGPEASGYEFAAECDPDRFADR</sequence>
<dbReference type="Proteomes" id="UP000034680">
    <property type="component" value="Unassembled WGS sequence"/>
</dbReference>
<gene>
    <name evidence="1" type="ORF">UCDDA912_g02372</name>
</gene>
<dbReference type="OrthoDB" id="190201at2759"/>
<reference evidence="1 2" key="1">
    <citation type="submission" date="2015-05" db="EMBL/GenBank/DDBJ databases">
        <title>Distinctive expansion of gene families associated with plant cell wall degradation and secondary metabolism in the genomes of grapevine trunk pathogens.</title>
        <authorList>
            <person name="Lawrence D.P."/>
            <person name="Travadon R."/>
            <person name="Rolshausen P.E."/>
            <person name="Baumgartner K."/>
        </authorList>
    </citation>
    <scope>NUCLEOTIDE SEQUENCE [LARGE SCALE GENOMIC DNA]</scope>
    <source>
        <strain evidence="1">DA912</strain>
    </source>
</reference>
<dbReference type="SUPFAM" id="SSF53474">
    <property type="entry name" value="alpha/beta-Hydrolases"/>
    <property type="match status" value="1"/>
</dbReference>
<organism evidence="1 2">
    <name type="scientific">Diaporthe ampelina</name>
    <dbReference type="NCBI Taxonomy" id="1214573"/>
    <lineage>
        <taxon>Eukaryota</taxon>
        <taxon>Fungi</taxon>
        <taxon>Dikarya</taxon>
        <taxon>Ascomycota</taxon>
        <taxon>Pezizomycotina</taxon>
        <taxon>Sordariomycetes</taxon>
        <taxon>Sordariomycetidae</taxon>
        <taxon>Diaporthales</taxon>
        <taxon>Diaporthaceae</taxon>
        <taxon>Diaporthe</taxon>
    </lineage>
</organism>
<protein>
    <recommendedName>
        <fullName evidence="3">AB hydrolase-1 domain-containing protein</fullName>
    </recommendedName>
</protein>
<evidence type="ECO:0000313" key="1">
    <source>
        <dbReference type="EMBL" id="KKY37617.1"/>
    </source>
</evidence>
<dbReference type="AlphaFoldDB" id="A0A0G2FTW6"/>
<dbReference type="InterPro" id="IPR029058">
    <property type="entry name" value="AB_hydrolase_fold"/>
</dbReference>
<comment type="caution">
    <text evidence="1">The sequence shown here is derived from an EMBL/GenBank/DDBJ whole genome shotgun (WGS) entry which is preliminary data.</text>
</comment>
<keyword evidence="2" id="KW-1185">Reference proteome</keyword>
<reference evidence="1 2" key="2">
    <citation type="submission" date="2015-05" db="EMBL/GenBank/DDBJ databases">
        <authorList>
            <person name="Morales-Cruz A."/>
            <person name="Amrine K.C."/>
            <person name="Cantu D."/>
        </authorList>
    </citation>
    <scope>NUCLEOTIDE SEQUENCE [LARGE SCALE GENOMIC DNA]</scope>
    <source>
        <strain evidence="1">DA912</strain>
    </source>
</reference>
<dbReference type="EMBL" id="LCUC01000081">
    <property type="protein sequence ID" value="KKY37617.1"/>
    <property type="molecule type" value="Genomic_DNA"/>
</dbReference>
<accession>A0A0G2FTW6</accession>
<evidence type="ECO:0000313" key="2">
    <source>
        <dbReference type="Proteomes" id="UP000034680"/>
    </source>
</evidence>
<evidence type="ECO:0008006" key="3">
    <source>
        <dbReference type="Google" id="ProtNLM"/>
    </source>
</evidence>